<dbReference type="Proteomes" id="UP000265566">
    <property type="component" value="Chromosome 2"/>
</dbReference>
<reference evidence="3" key="1">
    <citation type="journal article" date="2018" name="Nat. Plants">
        <title>Whole-genome landscape of Medicago truncatula symbiotic genes.</title>
        <authorList>
            <person name="Pecrix Y."/>
            <person name="Staton S.E."/>
            <person name="Sallet E."/>
            <person name="Lelandais-Briere C."/>
            <person name="Moreau S."/>
            <person name="Carrere S."/>
            <person name="Blein T."/>
            <person name="Jardinaud M.F."/>
            <person name="Latrasse D."/>
            <person name="Zouine M."/>
            <person name="Zahm M."/>
            <person name="Kreplak J."/>
            <person name="Mayjonade B."/>
            <person name="Satge C."/>
            <person name="Perez M."/>
            <person name="Cauet S."/>
            <person name="Marande W."/>
            <person name="Chantry-Darmon C."/>
            <person name="Lopez-Roques C."/>
            <person name="Bouchez O."/>
            <person name="Berard A."/>
            <person name="Debelle F."/>
            <person name="Munos S."/>
            <person name="Bendahmane A."/>
            <person name="Berges H."/>
            <person name="Niebel A."/>
            <person name="Buitink J."/>
            <person name="Frugier F."/>
            <person name="Benhamed M."/>
            <person name="Crespi M."/>
            <person name="Gouzy J."/>
            <person name="Gamas P."/>
        </authorList>
    </citation>
    <scope>NUCLEOTIDE SEQUENCE [LARGE SCALE GENOMIC DNA]</scope>
    <source>
        <strain evidence="3">cv. Jemalong A17</strain>
    </source>
</reference>
<keyword evidence="1" id="KW-1133">Transmembrane helix</keyword>
<keyword evidence="1" id="KW-0472">Membrane</keyword>
<proteinExistence type="predicted"/>
<dbReference type="Gramene" id="rna9810">
    <property type="protein sequence ID" value="RHN73915.1"/>
    <property type="gene ID" value="gene9810"/>
</dbReference>
<gene>
    <name evidence="2" type="ORF">MtrunA17_Chr2g0303781</name>
</gene>
<keyword evidence="1" id="KW-0812">Transmembrane</keyword>
<organism evidence="2 3">
    <name type="scientific">Medicago truncatula</name>
    <name type="common">Barrel medic</name>
    <name type="synonym">Medicago tribuloides</name>
    <dbReference type="NCBI Taxonomy" id="3880"/>
    <lineage>
        <taxon>Eukaryota</taxon>
        <taxon>Viridiplantae</taxon>
        <taxon>Streptophyta</taxon>
        <taxon>Embryophyta</taxon>
        <taxon>Tracheophyta</taxon>
        <taxon>Spermatophyta</taxon>
        <taxon>Magnoliopsida</taxon>
        <taxon>eudicotyledons</taxon>
        <taxon>Gunneridae</taxon>
        <taxon>Pentapetalae</taxon>
        <taxon>rosids</taxon>
        <taxon>fabids</taxon>
        <taxon>Fabales</taxon>
        <taxon>Fabaceae</taxon>
        <taxon>Papilionoideae</taxon>
        <taxon>50 kb inversion clade</taxon>
        <taxon>NPAAA clade</taxon>
        <taxon>Hologalegina</taxon>
        <taxon>IRL clade</taxon>
        <taxon>Trifolieae</taxon>
        <taxon>Medicago</taxon>
    </lineage>
</organism>
<evidence type="ECO:0000256" key="1">
    <source>
        <dbReference type="SAM" id="Phobius"/>
    </source>
</evidence>
<dbReference type="AlphaFoldDB" id="A0A396JBT1"/>
<evidence type="ECO:0000313" key="3">
    <source>
        <dbReference type="Proteomes" id="UP000265566"/>
    </source>
</evidence>
<feature type="transmembrane region" description="Helical" evidence="1">
    <location>
        <begin position="12"/>
        <end position="36"/>
    </location>
</feature>
<evidence type="ECO:0008006" key="4">
    <source>
        <dbReference type="Google" id="ProtNLM"/>
    </source>
</evidence>
<accession>A0A396JBT1</accession>
<protein>
    <recommendedName>
        <fullName evidence="4">Transmembrane protein</fullName>
    </recommendedName>
</protein>
<sequence length="70" mass="8317">MRFSYLWIKHLFHHFNIIAMIILVYETIQSIVLFPVPPLNKTQLFGQLIPWSWNLTLVGTVNTIVLILFY</sequence>
<evidence type="ECO:0000313" key="2">
    <source>
        <dbReference type="EMBL" id="RHN73915.1"/>
    </source>
</evidence>
<feature type="transmembrane region" description="Helical" evidence="1">
    <location>
        <begin position="48"/>
        <end position="69"/>
    </location>
</feature>
<comment type="caution">
    <text evidence="2">The sequence shown here is derived from an EMBL/GenBank/DDBJ whole genome shotgun (WGS) entry which is preliminary data.</text>
</comment>
<dbReference type="EMBL" id="PSQE01000002">
    <property type="protein sequence ID" value="RHN73915.1"/>
    <property type="molecule type" value="Genomic_DNA"/>
</dbReference>
<name>A0A396JBT1_MEDTR</name>